<feature type="region of interest" description="Disordered" evidence="1">
    <location>
        <begin position="1840"/>
        <end position="1867"/>
    </location>
</feature>
<dbReference type="PANTHER" id="PTHR46240">
    <property type="entry name" value="SER/THR PROTEIN KINASE ULK4"/>
    <property type="match status" value="1"/>
</dbReference>
<dbReference type="InterPro" id="IPR000719">
    <property type="entry name" value="Prot_kinase_dom"/>
</dbReference>
<name>A0A4S2KX33_OPIFE</name>
<dbReference type="EMBL" id="SJOL01009920">
    <property type="protein sequence ID" value="TGZ54783.1"/>
    <property type="molecule type" value="Genomic_DNA"/>
</dbReference>
<dbReference type="STRING" id="147828.A0A4S2KX33"/>
<evidence type="ECO:0000259" key="2">
    <source>
        <dbReference type="PROSITE" id="PS50011"/>
    </source>
</evidence>
<feature type="region of interest" description="Disordered" evidence="1">
    <location>
        <begin position="1515"/>
        <end position="1542"/>
    </location>
</feature>
<dbReference type="EMBL" id="SJOL01009920">
    <property type="protein sequence ID" value="TGZ54782.1"/>
    <property type="molecule type" value="Genomic_DNA"/>
</dbReference>
<feature type="region of interest" description="Disordered" evidence="1">
    <location>
        <begin position="165"/>
        <end position="185"/>
    </location>
</feature>
<feature type="region of interest" description="Disordered" evidence="1">
    <location>
        <begin position="377"/>
        <end position="431"/>
    </location>
</feature>
<feature type="compositionally biased region" description="Polar residues" evidence="1">
    <location>
        <begin position="1164"/>
        <end position="1173"/>
    </location>
</feature>
<dbReference type="Pfam" id="PF00069">
    <property type="entry name" value="Pkinase"/>
    <property type="match status" value="1"/>
</dbReference>
<dbReference type="GO" id="GO:0004672">
    <property type="term" value="F:protein kinase activity"/>
    <property type="evidence" value="ECO:0007669"/>
    <property type="project" value="InterPro"/>
</dbReference>
<dbReference type="GO" id="GO:0005524">
    <property type="term" value="F:ATP binding"/>
    <property type="evidence" value="ECO:0007669"/>
    <property type="project" value="InterPro"/>
</dbReference>
<dbReference type="SUPFAM" id="SSF48371">
    <property type="entry name" value="ARM repeat"/>
    <property type="match status" value="1"/>
</dbReference>
<feature type="compositionally biased region" description="Basic and acidic residues" evidence="1">
    <location>
        <begin position="389"/>
        <end position="402"/>
    </location>
</feature>
<feature type="compositionally biased region" description="Polar residues" evidence="1">
    <location>
        <begin position="1857"/>
        <end position="1866"/>
    </location>
</feature>
<dbReference type="PANTHER" id="PTHR46240:SF1">
    <property type="entry name" value="SERINE_THREONINE-PROTEIN KINASE ULK4"/>
    <property type="match status" value="1"/>
</dbReference>
<gene>
    <name evidence="3" type="ORF">CRM22_010542</name>
</gene>
<feature type="region of interest" description="Disordered" evidence="1">
    <location>
        <begin position="1645"/>
        <end position="1691"/>
    </location>
</feature>
<comment type="caution">
    <text evidence="3">The sequence shown here is derived from an EMBL/GenBank/DDBJ whole genome shotgun (WGS) entry which is preliminary data.</text>
</comment>
<dbReference type="OrthoDB" id="24822at2759"/>
<feature type="domain" description="Protein kinase" evidence="2">
    <location>
        <begin position="4"/>
        <end position="270"/>
    </location>
</feature>
<feature type="region of interest" description="Disordered" evidence="1">
    <location>
        <begin position="283"/>
        <end position="303"/>
    </location>
</feature>
<protein>
    <recommendedName>
        <fullName evidence="2">Protein kinase domain-containing protein</fullName>
    </recommendedName>
</protein>
<dbReference type="InterPro" id="IPR045906">
    <property type="entry name" value="ULK4"/>
</dbReference>
<dbReference type="PROSITE" id="PS50011">
    <property type="entry name" value="PROTEIN_KINASE_DOM"/>
    <property type="match status" value="1"/>
</dbReference>
<dbReference type="InterPro" id="IPR016024">
    <property type="entry name" value="ARM-type_fold"/>
</dbReference>
<evidence type="ECO:0000313" key="3">
    <source>
        <dbReference type="EMBL" id="TGZ54782.1"/>
    </source>
</evidence>
<dbReference type="SUPFAM" id="SSF56112">
    <property type="entry name" value="Protein kinase-like (PK-like)"/>
    <property type="match status" value="1"/>
</dbReference>
<organism evidence="3 4">
    <name type="scientific">Opisthorchis felineus</name>
    <dbReference type="NCBI Taxonomy" id="147828"/>
    <lineage>
        <taxon>Eukaryota</taxon>
        <taxon>Metazoa</taxon>
        <taxon>Spiralia</taxon>
        <taxon>Lophotrochozoa</taxon>
        <taxon>Platyhelminthes</taxon>
        <taxon>Trematoda</taxon>
        <taxon>Digenea</taxon>
        <taxon>Opisthorchiida</taxon>
        <taxon>Opisthorchiata</taxon>
        <taxon>Opisthorchiidae</taxon>
        <taxon>Opisthorchis</taxon>
    </lineage>
</organism>
<sequence>MENFVLYDEIGKANDQTIYKARRKGTIKYLAISCAERHTRPYISNHVRFVHVLKHQNVLQFHEWYETSNHLWLVMELCTGGNLEQVVKEDGNLPENVVRKFGADIVRGLEYIHSRGVLFNDLRPSRFLLDGNGNVKLFDFSLAHLENECLEEVLQRFNDEDEFSQASNSLDRQSPSPFTSPETLNSGQVTRLSDYWGLGCLLYYMFCGRPPFGDENNDQCRSAILYGNFTPPKCSGRSASPQFLSLLNSLLVKSPRKRLSPAQVIHHEFWQFHLQDIDTMSSTTEPVFTEDTSSVSNNQNGQGQSAVLLNGVKNSQEAENKYNPGELLSTEARGPPVEDRVATDNQRSNLPSLDIPATTMHADAANFTLHAMSNVSPAPSNRAAFGESESERRAVEDADDQSKTGAWEPSARMVQSEYQRPLSRNEDDVPRTETVRMRKVSIADEAMLGESGGATSDDAKFTPRPVPLATRADLATTYPWGDDSPNLPHEMRLMVSLWSYVQGVHPSESATRKQRLSVGTLNQLSSWRPRPLNDYVRWVRASPPSKVEGLAYVYNEAKLRADPIENIEAHIAEVIALFQSRPSDPNDSSSNRLGRGFSTRSSVRHTKSTLIAYSIWLMASTTSTVSRNQQSTAARHEQFKLCGIAYCPKFLVEITRQLKSNSVALPIDTRVGLCQLTSLLAHRIANAAFQHTNDDFRPVTRQEELPWNSIMPNLSSCLSSLVETLREPASRTGPRLRQVAAIALGEVVTCSICLVQYSVKETETTGVRDGMLSEIQPSQWQTVVHHLIRCLSPTNSGSGSASDGGSVLDQFDFAVADGMGKGTGTADTSGGGLESPSLVRATELHVRLGAARSLDAFVTTILGCQLHDLTVSGSLLTAATACTQAIVTAEVVSQLWTSGMCDPPVSKQISTGINVVHRNQLHQEISLSCSSALAGIVRINPSLFVNGLIERIGATAFTNVLEPPAGGPACQQTSLVVRLLSMAATGLLTPLVNQSTANTCTTKNRRHSGFLSGAGLFTRQHSAPSAGGAGTPAACRRLLSDQRFMTAVFRHLKSPHAMLRSKSYLLCSAILTTCPKDSFPLAFDANLPAYLERDLKATRNLQSRYVDTQSMSTAIGSTAEMSGSTSMVYLAACTLHFTDVLVTHLIPLVCQQLLISLGCISPATSTSRQSGGRKQSRPHTILGNPRSNQLPPASSTSCLNTIVAVPNLNVARTWLPAFSCLATLLSTSITVRMRLLVPESMRLCSSSGSSNDEMKRSGFCLLSFLGRMLDLWASVDPISSAVSVAGVHQSGTVESQVLTVTLTITEDLSQLAEVVEAKRREFVCLVLPGLARLAVAPRARPETRAICVKIIANLAQTLLGENDTLSSANSMSDIPNVQGTAGAEVTVQPGDRPLSADVEVLLKELNAPTIYERAQSVVNLCANKPEAVMSQSYYPTGSPRNRPKRPEKRAPIAATLGAAVQPPTADVLITLFDIVNRLMIPYADRIVHCPEATAPTAFICLVNRLLTAVPVPNPSAPDTPPHVPTAKGDCAPTQTEPPVSSSQAARTLVSKIGAHGLDVSLIRLLAAQLLTPVELDTTSSQDAIKSQGTVASLLCLNLLHLIPLLLRWSKESRPSHLIIDLRLLELIAIACLELGSLLLPHSSVPVDQDEVGPRRTKSSTTGPQSSTKIASKTCSSAPGKRTPRKPLTRQTYSASTQLHVSMLAGLEAMNALLNHVANVVRIALAARATNTPEGETAAMAAEEILAASRPPPALAGLLACLIGLWRPRPQPEGDSSEACAAENSMAEDACFQLCEAAITSLTNFASLYGGEHSRSALTPSAAASLSLCLLRLADEDRRLQEERTTTGSTYSPRAPSTPDTNRSTPQARRRMRLLLRIIRRLVSSDPVCSSRLAAEALETGTTNLYTTLVFLLHRTQRYADASTAKLLREIINFVSPKTRVGAEANGMSNARSDAASHKSSMCNGNSHQSSAAVA</sequence>
<dbReference type="Gene3D" id="1.10.510.10">
    <property type="entry name" value="Transferase(Phosphotransferase) domain 1"/>
    <property type="match status" value="1"/>
</dbReference>
<feature type="compositionally biased region" description="Polar residues" evidence="1">
    <location>
        <begin position="1532"/>
        <end position="1542"/>
    </location>
</feature>
<evidence type="ECO:0000313" key="4">
    <source>
        <dbReference type="Proteomes" id="UP000308267"/>
    </source>
</evidence>
<keyword evidence="4" id="KW-1185">Reference proteome</keyword>
<feature type="region of interest" description="Disordered" evidence="1">
    <location>
        <begin position="1164"/>
        <end position="1193"/>
    </location>
</feature>
<accession>A0A4S2KX33</accession>
<dbReference type="Proteomes" id="UP000308267">
    <property type="component" value="Unassembled WGS sequence"/>
</dbReference>
<dbReference type="InterPro" id="IPR011009">
    <property type="entry name" value="Kinase-like_dom_sf"/>
</dbReference>
<feature type="compositionally biased region" description="Polar residues" evidence="1">
    <location>
        <begin position="1658"/>
        <end position="1676"/>
    </location>
</feature>
<reference evidence="3 4" key="1">
    <citation type="journal article" date="2019" name="BMC Genomics">
        <title>New insights from Opisthorchis felineus genome: update on genomics of the epidemiologically important liver flukes.</title>
        <authorList>
            <person name="Ershov N.I."/>
            <person name="Mordvinov V.A."/>
            <person name="Prokhortchouk E.B."/>
            <person name="Pakharukova M.Y."/>
            <person name="Gunbin K.V."/>
            <person name="Ustyantsev K."/>
            <person name="Genaev M.A."/>
            <person name="Blinov A.G."/>
            <person name="Mazur A."/>
            <person name="Boulygina E."/>
            <person name="Tsygankova S."/>
            <person name="Khrameeva E."/>
            <person name="Chekanov N."/>
            <person name="Fan G."/>
            <person name="Xiao A."/>
            <person name="Zhang H."/>
            <person name="Xu X."/>
            <person name="Yang H."/>
            <person name="Solovyev V."/>
            <person name="Lee S.M."/>
            <person name="Liu X."/>
            <person name="Afonnikov D.A."/>
            <person name="Skryabin K.G."/>
        </authorList>
    </citation>
    <scope>NUCLEOTIDE SEQUENCE [LARGE SCALE GENOMIC DNA]</scope>
    <source>
        <strain evidence="3">AK-0245</strain>
        <tissue evidence="3">Whole organism</tissue>
    </source>
</reference>
<proteinExistence type="predicted"/>
<feature type="region of interest" description="Disordered" evidence="1">
    <location>
        <begin position="1946"/>
        <end position="1974"/>
    </location>
</feature>
<evidence type="ECO:0000256" key="1">
    <source>
        <dbReference type="SAM" id="MobiDB-lite"/>
    </source>
</evidence>
<feature type="region of interest" description="Disordered" evidence="1">
    <location>
        <begin position="321"/>
        <end position="354"/>
    </location>
</feature>